<dbReference type="PhylomeDB" id="A0A0G4ERU7"/>
<name>A0A0G4ERU7_VITBC</name>
<evidence type="ECO:0000256" key="1">
    <source>
        <dbReference type="ARBA" id="ARBA00004141"/>
    </source>
</evidence>
<gene>
    <name evidence="10" type="ORF">Vbra_12891</name>
</gene>
<evidence type="ECO:0000313" key="11">
    <source>
        <dbReference type="Proteomes" id="UP000041254"/>
    </source>
</evidence>
<keyword evidence="2 8" id="KW-0808">Transferase</keyword>
<dbReference type="GO" id="GO:0016020">
    <property type="term" value="C:membrane"/>
    <property type="evidence" value="ECO:0007669"/>
    <property type="project" value="UniProtKB-SubCell"/>
</dbReference>
<protein>
    <recommendedName>
        <fullName evidence="12">CDP-diacylglycerol--inositol 3-phosphatidyltransferase</fullName>
    </recommendedName>
</protein>
<dbReference type="InterPro" id="IPR048254">
    <property type="entry name" value="CDP_ALCOHOL_P_TRANSF_CS"/>
</dbReference>
<dbReference type="InterPro" id="IPR043130">
    <property type="entry name" value="CDP-OH_PTrfase_TM_dom"/>
</dbReference>
<accession>A0A0G4ERU7</accession>
<keyword evidence="3 9" id="KW-0812">Transmembrane</keyword>
<sequence length="275" mass="30360">MPSLFGRKAPLSSSLSSHSSIVTAPITELPGQPIAEDGQVQSRAAITVGRAKEAIREKRRLMMAPLFYVPNLIGYVRLVLLGAMFGFMYQRPLAFSLLYALGFTLDFFDGLTARLFDQSSEFGAIIDVVIDNISRQLLWSRVAPSVAPLIACVEWLVFAFTNTERASGNWKEACFAAAPWIVRKILSNNFRTLPGTLVISGLMFLPLWAYLQTDIARPLLLTLPLARWLAHPAVGAVLAAGRAMALLCELWVVAYYVKTVLEADGAKLREKKKQT</sequence>
<evidence type="ECO:0000256" key="2">
    <source>
        <dbReference type="ARBA" id="ARBA00022679"/>
    </source>
</evidence>
<dbReference type="PROSITE" id="PS00379">
    <property type="entry name" value="CDP_ALCOHOL_P_TRANSF"/>
    <property type="match status" value="1"/>
</dbReference>
<comment type="similarity">
    <text evidence="8">Belongs to the CDP-alcohol phosphatidyltransferase class-I family.</text>
</comment>
<feature type="transmembrane region" description="Helical" evidence="9">
    <location>
        <begin position="66"/>
        <end position="87"/>
    </location>
</feature>
<dbReference type="Proteomes" id="UP000041254">
    <property type="component" value="Unassembled WGS sequence"/>
</dbReference>
<comment type="subcellular location">
    <subcellularLocation>
        <location evidence="1">Membrane</location>
        <topology evidence="1">Multi-pass membrane protein</topology>
    </subcellularLocation>
</comment>
<dbReference type="VEuPathDB" id="CryptoDB:Vbra_12891"/>
<dbReference type="AlphaFoldDB" id="A0A0G4ERU7"/>
<proteinExistence type="inferred from homology"/>
<evidence type="ECO:0000313" key="10">
    <source>
        <dbReference type="EMBL" id="CEM00622.1"/>
    </source>
</evidence>
<dbReference type="PANTHER" id="PTHR15362:SF13">
    <property type="entry name" value="SI:CH1073-145M9.1"/>
    <property type="match status" value="1"/>
</dbReference>
<evidence type="ECO:0000256" key="7">
    <source>
        <dbReference type="ARBA" id="ARBA00023264"/>
    </source>
</evidence>
<evidence type="ECO:0000256" key="6">
    <source>
        <dbReference type="ARBA" id="ARBA00023136"/>
    </source>
</evidence>
<dbReference type="STRING" id="1169540.A0A0G4ERU7"/>
<dbReference type="Gene3D" id="1.20.120.1760">
    <property type="match status" value="1"/>
</dbReference>
<evidence type="ECO:0008006" key="12">
    <source>
        <dbReference type="Google" id="ProtNLM"/>
    </source>
</evidence>
<keyword evidence="6 9" id="KW-0472">Membrane</keyword>
<dbReference type="OrthoDB" id="10251079at2759"/>
<evidence type="ECO:0000256" key="9">
    <source>
        <dbReference type="SAM" id="Phobius"/>
    </source>
</evidence>
<feature type="transmembrane region" description="Helical" evidence="9">
    <location>
        <begin position="193"/>
        <end position="211"/>
    </location>
</feature>
<keyword evidence="5" id="KW-0443">Lipid metabolism</keyword>
<evidence type="ECO:0000256" key="4">
    <source>
        <dbReference type="ARBA" id="ARBA00022989"/>
    </source>
</evidence>
<dbReference type="InterPro" id="IPR000462">
    <property type="entry name" value="CDP-OH_P_trans"/>
</dbReference>
<evidence type="ECO:0000256" key="3">
    <source>
        <dbReference type="ARBA" id="ARBA00022692"/>
    </source>
</evidence>
<dbReference type="EMBL" id="CDMY01000295">
    <property type="protein sequence ID" value="CEM00622.1"/>
    <property type="molecule type" value="Genomic_DNA"/>
</dbReference>
<keyword evidence="7" id="KW-1208">Phospholipid metabolism</keyword>
<dbReference type="PANTHER" id="PTHR15362">
    <property type="entry name" value="PHOSPHATIDYLINOSITOL SYNTHASE"/>
    <property type="match status" value="1"/>
</dbReference>
<feature type="transmembrane region" description="Helical" evidence="9">
    <location>
        <begin position="231"/>
        <end position="257"/>
    </location>
</feature>
<dbReference type="GO" id="GO:0016780">
    <property type="term" value="F:phosphotransferase activity, for other substituted phosphate groups"/>
    <property type="evidence" value="ECO:0007669"/>
    <property type="project" value="InterPro"/>
</dbReference>
<dbReference type="Pfam" id="PF01066">
    <property type="entry name" value="CDP-OH_P_transf"/>
    <property type="match status" value="1"/>
</dbReference>
<dbReference type="GO" id="GO:0008654">
    <property type="term" value="P:phospholipid biosynthetic process"/>
    <property type="evidence" value="ECO:0007669"/>
    <property type="project" value="InterPro"/>
</dbReference>
<reference evidence="10 11" key="1">
    <citation type="submission" date="2014-11" db="EMBL/GenBank/DDBJ databases">
        <authorList>
            <person name="Zhu J."/>
            <person name="Qi W."/>
            <person name="Song R."/>
        </authorList>
    </citation>
    <scope>NUCLEOTIDE SEQUENCE [LARGE SCALE GENOMIC DNA]</scope>
</reference>
<organism evidence="10 11">
    <name type="scientific">Vitrella brassicaformis (strain CCMP3155)</name>
    <dbReference type="NCBI Taxonomy" id="1169540"/>
    <lineage>
        <taxon>Eukaryota</taxon>
        <taxon>Sar</taxon>
        <taxon>Alveolata</taxon>
        <taxon>Colpodellida</taxon>
        <taxon>Vitrellaceae</taxon>
        <taxon>Vitrella</taxon>
    </lineage>
</organism>
<dbReference type="OMA" id="MTEAYFI"/>
<evidence type="ECO:0000256" key="5">
    <source>
        <dbReference type="ARBA" id="ARBA00023098"/>
    </source>
</evidence>
<keyword evidence="11" id="KW-1185">Reference proteome</keyword>
<keyword evidence="4 9" id="KW-1133">Transmembrane helix</keyword>
<dbReference type="InParanoid" id="A0A0G4ERU7"/>
<evidence type="ECO:0000256" key="8">
    <source>
        <dbReference type="RuleBase" id="RU003750"/>
    </source>
</evidence>